<evidence type="ECO:0000313" key="2">
    <source>
        <dbReference type="EMBL" id="EPS66183.1"/>
    </source>
</evidence>
<dbReference type="Gene3D" id="1.20.1280.50">
    <property type="match status" value="1"/>
</dbReference>
<organism evidence="2 3">
    <name type="scientific">Genlisea aurea</name>
    <dbReference type="NCBI Taxonomy" id="192259"/>
    <lineage>
        <taxon>Eukaryota</taxon>
        <taxon>Viridiplantae</taxon>
        <taxon>Streptophyta</taxon>
        <taxon>Embryophyta</taxon>
        <taxon>Tracheophyta</taxon>
        <taxon>Spermatophyta</taxon>
        <taxon>Magnoliopsida</taxon>
        <taxon>eudicotyledons</taxon>
        <taxon>Gunneridae</taxon>
        <taxon>Pentapetalae</taxon>
        <taxon>asterids</taxon>
        <taxon>lamiids</taxon>
        <taxon>Lamiales</taxon>
        <taxon>Lentibulariaceae</taxon>
        <taxon>Genlisea</taxon>
    </lineage>
</organism>
<proteinExistence type="predicted"/>
<dbReference type="AlphaFoldDB" id="S8DSM9"/>
<dbReference type="CDD" id="cd09917">
    <property type="entry name" value="F-box_SF"/>
    <property type="match status" value="1"/>
</dbReference>
<dbReference type="OrthoDB" id="1734762at2759"/>
<evidence type="ECO:0000313" key="3">
    <source>
        <dbReference type="Proteomes" id="UP000015453"/>
    </source>
</evidence>
<feature type="domain" description="F-box" evidence="1">
    <location>
        <begin position="18"/>
        <end position="55"/>
    </location>
</feature>
<dbReference type="InterPro" id="IPR001810">
    <property type="entry name" value="F-box_dom"/>
</dbReference>
<reference evidence="2 3" key="1">
    <citation type="journal article" date="2013" name="BMC Genomics">
        <title>The miniature genome of a carnivorous plant Genlisea aurea contains a low number of genes and short non-coding sequences.</title>
        <authorList>
            <person name="Leushkin E.V."/>
            <person name="Sutormin R.A."/>
            <person name="Nabieva E.R."/>
            <person name="Penin A.A."/>
            <person name="Kondrashov A.S."/>
            <person name="Logacheva M.D."/>
        </authorList>
    </citation>
    <scope>NUCLEOTIDE SEQUENCE [LARGE SCALE GENOMIC DNA]</scope>
</reference>
<dbReference type="EMBL" id="AUSU01003818">
    <property type="protein sequence ID" value="EPS66183.1"/>
    <property type="molecule type" value="Genomic_DNA"/>
</dbReference>
<dbReference type="Pfam" id="PF00646">
    <property type="entry name" value="F-box"/>
    <property type="match status" value="1"/>
</dbReference>
<dbReference type="InterPro" id="IPR036047">
    <property type="entry name" value="F-box-like_dom_sf"/>
</dbReference>
<dbReference type="SUPFAM" id="SSF81383">
    <property type="entry name" value="F-box domain"/>
    <property type="match status" value="1"/>
</dbReference>
<dbReference type="Proteomes" id="UP000015453">
    <property type="component" value="Unassembled WGS sequence"/>
</dbReference>
<sequence>SAAGSSELPKRRKLFSIEDIGDDMLFMIFGLLDLIHLVRCSAVCKSWYSVVVKLKYLRVQNMSHVEFSSKRDADPNGRREWMNSALGQLAFKQHASSFQNHARVFQWKGHSV</sequence>
<comment type="caution">
    <text evidence="2">The sequence shown here is derived from an EMBL/GenBank/DDBJ whole genome shotgun (WGS) entry which is preliminary data.</text>
</comment>
<protein>
    <recommendedName>
        <fullName evidence="1">F-box domain-containing protein</fullName>
    </recommendedName>
</protein>
<evidence type="ECO:0000259" key="1">
    <source>
        <dbReference type="Pfam" id="PF00646"/>
    </source>
</evidence>
<name>S8DSM9_9LAMI</name>
<keyword evidence="3" id="KW-1185">Reference proteome</keyword>
<gene>
    <name evidence="2" type="ORF">M569_08595</name>
</gene>
<feature type="non-terminal residue" evidence="2">
    <location>
        <position position="112"/>
    </location>
</feature>
<accession>S8DSM9</accession>
<feature type="non-terminal residue" evidence="2">
    <location>
        <position position="1"/>
    </location>
</feature>